<dbReference type="PATRIC" id="fig|1605367.3.peg.3603"/>
<dbReference type="PANTHER" id="PTHR40111:SF1">
    <property type="entry name" value="CEPHALOSPORIN-C DEACETYLASE"/>
    <property type="match status" value="1"/>
</dbReference>
<comment type="caution">
    <text evidence="3">The sequence shown here is derived from an EMBL/GenBank/DDBJ whole genome shotgun (WGS) entry which is preliminary data.</text>
</comment>
<name>A0A0P7BZV4_9BACT</name>
<dbReference type="SUPFAM" id="SSF53474">
    <property type="entry name" value="alpha/beta-Hydrolases"/>
    <property type="match status" value="1"/>
</dbReference>
<feature type="active site" description="Charge relay system" evidence="1">
    <location>
        <position position="411"/>
    </location>
</feature>
<proteinExistence type="predicted"/>
<dbReference type="STRING" id="1605367.AFM12_11055"/>
<keyword evidence="4" id="KW-1185">Reference proteome</keyword>
<protein>
    <recommendedName>
        <fullName evidence="2">Acetyl xylan esterase domain-containing protein</fullName>
    </recommendedName>
</protein>
<feature type="domain" description="Acetyl xylan esterase" evidence="2">
    <location>
        <begin position="129"/>
        <end position="421"/>
    </location>
</feature>
<evidence type="ECO:0000256" key="1">
    <source>
        <dbReference type="PIRSR" id="PIRSR639069-1"/>
    </source>
</evidence>
<gene>
    <name evidence="3" type="ORF">AFM12_11055</name>
</gene>
<dbReference type="AlphaFoldDB" id="A0A0P7BZV4"/>
<dbReference type="Gene3D" id="3.40.50.1820">
    <property type="entry name" value="alpha/beta hydrolase"/>
    <property type="match status" value="1"/>
</dbReference>
<feature type="active site" description="Nucleophile" evidence="1">
    <location>
        <position position="296"/>
    </location>
</feature>
<dbReference type="InterPro" id="IPR039069">
    <property type="entry name" value="CE7"/>
</dbReference>
<dbReference type="Pfam" id="PF05448">
    <property type="entry name" value="AXE1"/>
    <property type="match status" value="1"/>
</dbReference>
<dbReference type="RefSeq" id="WP_055148159.1">
    <property type="nucleotide sequence ID" value="NZ_JXSZ01000009.1"/>
</dbReference>
<sequence>MQRLFLFLFTFSGFLSIAQPPPDHQWIEIIVTPNHADWTYKIGEDADFQVTVLKSNVPLPNVTIHYVLGEEQMKPEVEQDVFLENGSILIKGGSMEKPGFKRCQVSVELNGKTYSAWATAGFEPEKIEPTVKLPFDFQTFWSNAVKENRELPMDTRMILLPERCTEKVNVYEVSLQNWKKGARLYGILSLPKKAGKYPAVLKVPGAGIRPYYGDVQFAEDGIISFEIGIHGISVTMPQKNYDDLLAGWNNHYWEDGIHDKDEYFYKRVYLGCIKANDFLSSLPQWDGKNLGVMGSSQGGALSLVTAGIDARVTAVAPVHPAMCDMTGYLEGRAGGWPHYLKDQTKWEWGSHKQIVETISYYDALNFARSIQAPVWFSFGYNDNVVPPTSIFAAYNVIKSKKEKFLALESAHWVYPEQQKAQRDWMTKMLKKKNPSE</sequence>
<dbReference type="Proteomes" id="UP000050454">
    <property type="component" value="Unassembled WGS sequence"/>
</dbReference>
<dbReference type="PANTHER" id="PTHR40111">
    <property type="entry name" value="CEPHALOSPORIN-C DEACETYLASE"/>
    <property type="match status" value="1"/>
</dbReference>
<dbReference type="InterPro" id="IPR029058">
    <property type="entry name" value="AB_hydrolase_fold"/>
</dbReference>
<dbReference type="EMBL" id="LGTQ01000009">
    <property type="protein sequence ID" value="KPM47793.1"/>
    <property type="molecule type" value="Genomic_DNA"/>
</dbReference>
<evidence type="ECO:0000313" key="3">
    <source>
        <dbReference type="EMBL" id="KPM47793.1"/>
    </source>
</evidence>
<dbReference type="GO" id="GO:0052689">
    <property type="term" value="F:carboxylic ester hydrolase activity"/>
    <property type="evidence" value="ECO:0007669"/>
    <property type="project" value="TreeGrafter"/>
</dbReference>
<reference evidence="3 4" key="1">
    <citation type="submission" date="2015-07" db="EMBL/GenBank/DDBJ databases">
        <title>The draft genome sequence of Leadbetterella sp. JN14-9.</title>
        <authorList>
            <person name="Liu Y."/>
            <person name="Du J."/>
            <person name="Shao Z."/>
        </authorList>
    </citation>
    <scope>NUCLEOTIDE SEQUENCE [LARGE SCALE GENOMIC DNA]</scope>
    <source>
        <strain evidence="3 4">JN14-9</strain>
    </source>
</reference>
<feature type="active site" description="Charge relay system" evidence="1">
    <location>
        <position position="382"/>
    </location>
</feature>
<dbReference type="OrthoDB" id="3668964at2"/>
<accession>A0A0P7BZV4</accession>
<organism evidence="3 4">
    <name type="scientific">Jiulongibacter sediminis</name>
    <dbReference type="NCBI Taxonomy" id="1605367"/>
    <lineage>
        <taxon>Bacteria</taxon>
        <taxon>Pseudomonadati</taxon>
        <taxon>Bacteroidota</taxon>
        <taxon>Cytophagia</taxon>
        <taxon>Cytophagales</taxon>
        <taxon>Leadbetterellaceae</taxon>
        <taxon>Jiulongibacter</taxon>
    </lineage>
</organism>
<dbReference type="GO" id="GO:0005976">
    <property type="term" value="P:polysaccharide metabolic process"/>
    <property type="evidence" value="ECO:0007669"/>
    <property type="project" value="TreeGrafter"/>
</dbReference>
<dbReference type="InterPro" id="IPR008391">
    <property type="entry name" value="AXE1_dom"/>
</dbReference>
<evidence type="ECO:0000313" key="4">
    <source>
        <dbReference type="Proteomes" id="UP000050454"/>
    </source>
</evidence>
<evidence type="ECO:0000259" key="2">
    <source>
        <dbReference type="Pfam" id="PF05448"/>
    </source>
</evidence>